<proteinExistence type="predicted"/>
<organism evidence="1 2">
    <name type="scientific">Desulfovibrio desulfuricans</name>
    <dbReference type="NCBI Taxonomy" id="876"/>
    <lineage>
        <taxon>Bacteria</taxon>
        <taxon>Pseudomonadati</taxon>
        <taxon>Thermodesulfobacteriota</taxon>
        <taxon>Desulfovibrionia</taxon>
        <taxon>Desulfovibrionales</taxon>
        <taxon>Desulfovibrionaceae</taxon>
        <taxon>Desulfovibrio</taxon>
    </lineage>
</organism>
<accession>A0A4P7UK08</accession>
<dbReference type="EMBL" id="CP036295">
    <property type="protein sequence ID" value="QCC86846.1"/>
    <property type="molecule type" value="Genomic_DNA"/>
</dbReference>
<dbReference type="AlphaFoldDB" id="A0A4P7UK08"/>
<dbReference type="RefSeq" id="WP_136400892.1">
    <property type="nucleotide sequence ID" value="NZ_CP036295.1"/>
</dbReference>
<sequence>MSAVFAPNRLKQFYITNCINSLTNAVQNTNNTISEYKTSLDVVKFSNGLRLNAWAPLKYAAYLMGHLDGTYDAASILDILPASKDKEFFEPYITKSLQILREMFETCNDWKDTSPFDPLRLLGKEIWRDFGVHSIEFNGKLYFQVIQQHFSVSP</sequence>
<gene>
    <name evidence="1" type="ORF">DDIC_13365</name>
</gene>
<evidence type="ECO:0000313" key="2">
    <source>
        <dbReference type="Proteomes" id="UP000297065"/>
    </source>
</evidence>
<reference evidence="1 2" key="1">
    <citation type="submission" date="2019-02" db="EMBL/GenBank/DDBJ databases">
        <title>Complete Genome Sequence of Desulfovibrio desulfuricans IC1, a Sulfonate Utilizing Anaerobe.</title>
        <authorList>
            <person name="Day L.A."/>
            <person name="De Leon K.B."/>
            <person name="Wall J.D."/>
        </authorList>
    </citation>
    <scope>NUCLEOTIDE SEQUENCE [LARGE SCALE GENOMIC DNA]</scope>
    <source>
        <strain evidence="1 2">IC1</strain>
    </source>
</reference>
<protein>
    <submittedName>
        <fullName evidence="1">Uncharacterized protein</fullName>
    </submittedName>
</protein>
<name>A0A4P7UK08_DESDE</name>
<evidence type="ECO:0000313" key="1">
    <source>
        <dbReference type="EMBL" id="QCC86846.1"/>
    </source>
</evidence>
<dbReference type="Proteomes" id="UP000297065">
    <property type="component" value="Chromosome"/>
</dbReference>